<feature type="transmembrane region" description="Helical" evidence="9">
    <location>
        <begin position="443"/>
        <end position="464"/>
    </location>
</feature>
<dbReference type="SUPFAM" id="SSF161093">
    <property type="entry name" value="MgtE membrane domain-like"/>
    <property type="match status" value="2"/>
</dbReference>
<feature type="transmembrane region" description="Helical" evidence="9">
    <location>
        <begin position="352"/>
        <end position="372"/>
    </location>
</feature>
<evidence type="ECO:0000259" key="10">
    <source>
        <dbReference type="Pfam" id="PF01769"/>
    </source>
</evidence>
<organism evidence="11 12">
    <name type="scientific">Gryllus longicercus</name>
    <dbReference type="NCBI Taxonomy" id="2509291"/>
    <lineage>
        <taxon>Eukaryota</taxon>
        <taxon>Metazoa</taxon>
        <taxon>Ecdysozoa</taxon>
        <taxon>Arthropoda</taxon>
        <taxon>Hexapoda</taxon>
        <taxon>Insecta</taxon>
        <taxon>Pterygota</taxon>
        <taxon>Neoptera</taxon>
        <taxon>Polyneoptera</taxon>
        <taxon>Orthoptera</taxon>
        <taxon>Ensifera</taxon>
        <taxon>Gryllidea</taxon>
        <taxon>Grylloidea</taxon>
        <taxon>Gryllidae</taxon>
        <taxon>Gryllinae</taxon>
        <taxon>Gryllus</taxon>
    </lineage>
</organism>
<dbReference type="Pfam" id="PF01769">
    <property type="entry name" value="MgtE"/>
    <property type="match status" value="2"/>
</dbReference>
<evidence type="ECO:0000256" key="6">
    <source>
        <dbReference type="ARBA" id="ARBA00022989"/>
    </source>
</evidence>
<keyword evidence="4 9" id="KW-0812">Transmembrane</keyword>
<feature type="transmembrane region" description="Helical" evidence="9">
    <location>
        <begin position="513"/>
        <end position="532"/>
    </location>
</feature>
<gene>
    <name evidence="11" type="ORF">R5R35_006072</name>
</gene>
<proteinExistence type="inferred from homology"/>
<dbReference type="EMBL" id="JAZDUA010000040">
    <property type="protein sequence ID" value="KAK7871362.1"/>
    <property type="molecule type" value="Genomic_DNA"/>
</dbReference>
<keyword evidence="7" id="KW-0406">Ion transport</keyword>
<evidence type="ECO:0000256" key="2">
    <source>
        <dbReference type="ARBA" id="ARBA00009749"/>
    </source>
</evidence>
<keyword evidence="8 9" id="KW-0472">Membrane</keyword>
<evidence type="ECO:0000256" key="5">
    <source>
        <dbReference type="ARBA" id="ARBA00022842"/>
    </source>
</evidence>
<evidence type="ECO:0000256" key="9">
    <source>
        <dbReference type="SAM" id="Phobius"/>
    </source>
</evidence>
<keyword evidence="5" id="KW-0460">Magnesium</keyword>
<comment type="caution">
    <text evidence="11">The sequence shown here is derived from an EMBL/GenBank/DDBJ whole genome shotgun (WGS) entry which is preliminary data.</text>
</comment>
<evidence type="ECO:0000256" key="3">
    <source>
        <dbReference type="ARBA" id="ARBA00022448"/>
    </source>
</evidence>
<dbReference type="GO" id="GO:0008324">
    <property type="term" value="F:monoatomic cation transmembrane transporter activity"/>
    <property type="evidence" value="ECO:0007669"/>
    <property type="project" value="InterPro"/>
</dbReference>
<feature type="transmembrane region" description="Helical" evidence="9">
    <location>
        <begin position="288"/>
        <end position="308"/>
    </location>
</feature>
<feature type="transmembrane region" description="Helical" evidence="9">
    <location>
        <begin position="251"/>
        <end position="276"/>
    </location>
</feature>
<feature type="transmembrane region" description="Helical" evidence="9">
    <location>
        <begin position="476"/>
        <end position="501"/>
    </location>
</feature>
<evidence type="ECO:0000256" key="8">
    <source>
        <dbReference type="ARBA" id="ARBA00023136"/>
    </source>
</evidence>
<dbReference type="InterPro" id="IPR045349">
    <property type="entry name" value="SLC41A1-3"/>
</dbReference>
<keyword evidence="12" id="KW-1185">Reference proteome</keyword>
<accession>A0AAN9ZDU0</accession>
<evidence type="ECO:0000256" key="7">
    <source>
        <dbReference type="ARBA" id="ARBA00023065"/>
    </source>
</evidence>
<sequence>MDEGGKVAQDVDMGELPMAEHTDLHAATGASLAGAAAGAAAASAAAAAPAGGTPTAAGAAGPAPADFCVVAAAPASVTATPWASAPPAANAAAGGDIALPDVVVYLASRPGSPDAPPPAAGPPAVAETHLSVGCQVVGPFVVAGLGMVGAGLYLDMVQDWNVFVNVKEIIILVPSLLGLKGNLEMTLAARLSTEANLGHMDDAKEQWSMILGNLTLVQCQAIVVGLLSAVVALAMVYILEKEEFNIRHTMLLCSCSIITSSIASLVLGLITATVIVVSRWLKINPDNVATPIAASLGDITSLALLSWVATMMYDAIDKSYWISPVVIICYILVIPFWVWIAKKNKYTSSVLYSGWTPVVVAMLISTSGGLMLHKLLSRYPQMAALQPVINGVGGNLVSVQASRLSTELHQHSEPGTLPPGSQICITPSQACCSRQPHAMTAQVLMLLVIPGHLLFLSIISSKYLQRDALDLTPLFVVTYLFVAFFQVAILLYVAYILTYFFWKRHTDPDNSTIPYLTALGDLLGIGLLGISFEFLSWVGDDYAIAPEVPGAVTTLPP</sequence>
<dbReference type="PANTHER" id="PTHR16228">
    <property type="entry name" value="DIVALENT CATION TRANSPORTER SOLUTE CARRIER FAMILY 41"/>
    <property type="match status" value="1"/>
</dbReference>
<dbReference type="GO" id="GO:0005886">
    <property type="term" value="C:plasma membrane"/>
    <property type="evidence" value="ECO:0007669"/>
    <property type="project" value="TreeGrafter"/>
</dbReference>
<protein>
    <recommendedName>
        <fullName evidence="10">SLC41A/MgtE integral membrane domain-containing protein</fullName>
    </recommendedName>
</protein>
<evidence type="ECO:0000256" key="4">
    <source>
        <dbReference type="ARBA" id="ARBA00022692"/>
    </source>
</evidence>
<evidence type="ECO:0000313" key="11">
    <source>
        <dbReference type="EMBL" id="KAK7871362.1"/>
    </source>
</evidence>
<evidence type="ECO:0000313" key="12">
    <source>
        <dbReference type="Proteomes" id="UP001378592"/>
    </source>
</evidence>
<keyword evidence="3" id="KW-0813">Transport</keyword>
<feature type="transmembrane region" description="Helical" evidence="9">
    <location>
        <begin position="320"/>
        <end position="340"/>
    </location>
</feature>
<dbReference type="Gene3D" id="1.10.357.20">
    <property type="entry name" value="SLC41 divalent cation transporters, integral membrane domain"/>
    <property type="match status" value="2"/>
</dbReference>
<comment type="similarity">
    <text evidence="2">Belongs to the SLC41A transporter family.</text>
</comment>
<dbReference type="Proteomes" id="UP001378592">
    <property type="component" value="Unassembled WGS sequence"/>
</dbReference>
<name>A0AAN9ZDU0_9ORTH</name>
<dbReference type="InterPro" id="IPR006667">
    <property type="entry name" value="SLC41_membr_dom"/>
</dbReference>
<dbReference type="PANTHER" id="PTHR16228:SF7">
    <property type="entry name" value="SLC41A_MGTE INTEGRAL MEMBRANE DOMAIN-CONTAINING PROTEIN"/>
    <property type="match status" value="1"/>
</dbReference>
<dbReference type="AlphaFoldDB" id="A0AAN9ZDU0"/>
<dbReference type="FunFam" id="1.10.357.20:FF:000001">
    <property type="entry name" value="Solute carrier family 41 member 2"/>
    <property type="match status" value="1"/>
</dbReference>
<dbReference type="InterPro" id="IPR036739">
    <property type="entry name" value="SLC41_membr_dom_sf"/>
</dbReference>
<feature type="transmembrane region" description="Helical" evidence="9">
    <location>
        <begin position="221"/>
        <end position="239"/>
    </location>
</feature>
<feature type="domain" description="SLC41A/MgtE integral membrane" evidence="10">
    <location>
        <begin position="173"/>
        <end position="307"/>
    </location>
</feature>
<keyword evidence="6 9" id="KW-1133">Transmembrane helix</keyword>
<comment type="subcellular location">
    <subcellularLocation>
        <location evidence="1">Membrane</location>
        <topology evidence="1">Multi-pass membrane protein</topology>
    </subcellularLocation>
</comment>
<reference evidence="11 12" key="1">
    <citation type="submission" date="2024-03" db="EMBL/GenBank/DDBJ databases">
        <title>The genome assembly and annotation of the cricket Gryllus longicercus Weissman &amp; Gray.</title>
        <authorList>
            <person name="Szrajer S."/>
            <person name="Gray D."/>
            <person name="Ylla G."/>
        </authorList>
    </citation>
    <scope>NUCLEOTIDE SEQUENCE [LARGE SCALE GENOMIC DNA]</scope>
    <source>
        <strain evidence="11">DAG 2021-001</strain>
        <tissue evidence="11">Whole body minus gut</tissue>
    </source>
</reference>
<feature type="domain" description="SLC41A/MgtE integral membrane" evidence="10">
    <location>
        <begin position="386"/>
        <end position="528"/>
    </location>
</feature>
<evidence type="ECO:0000256" key="1">
    <source>
        <dbReference type="ARBA" id="ARBA00004141"/>
    </source>
</evidence>